<feature type="domain" description="Yeast cell wall synthesis Kre9/Knh1-like N-terminal" evidence="4">
    <location>
        <begin position="23"/>
        <end position="113"/>
    </location>
</feature>
<feature type="region of interest" description="Disordered" evidence="2">
    <location>
        <begin position="118"/>
        <end position="157"/>
    </location>
</feature>
<reference evidence="5 6" key="1">
    <citation type="submission" date="2016-03" db="EMBL/GenBank/DDBJ databases">
        <title>Whole genome sequencing of Grifola frondosa 9006-11.</title>
        <authorList>
            <person name="Min B."/>
            <person name="Park H."/>
            <person name="Kim J.-G."/>
            <person name="Cho H."/>
            <person name="Oh Y.-L."/>
            <person name="Kong W.-S."/>
            <person name="Choi I.-G."/>
        </authorList>
    </citation>
    <scope>NUCLEOTIDE SEQUENCE [LARGE SCALE GENOMIC DNA]</scope>
    <source>
        <strain evidence="5 6">9006-11</strain>
    </source>
</reference>
<keyword evidence="1 3" id="KW-0732">Signal</keyword>
<evidence type="ECO:0000313" key="5">
    <source>
        <dbReference type="EMBL" id="OBZ74695.1"/>
    </source>
</evidence>
<sequence length="185" mass="18251">MRFSFAALALLPAAVGAISITGPSPTAFWVQNTSNTISWTFSPGDPNPIDIVIVNANNATLNGAFSIANSVNVSQATFTVTNVTLNPGDNYAVEFVSPTNHSQVFATSQNFTVMPPGTAAATTSSAASGATGTSSGSSATSTSPTSSGSAPSPSGSSAALRSFGSEGVLGLVVACGIASLSALLL</sequence>
<name>A0A1C7MCR5_GRIFR</name>
<accession>A0A1C7MCR5</accession>
<evidence type="ECO:0000256" key="3">
    <source>
        <dbReference type="SAM" id="SignalP"/>
    </source>
</evidence>
<keyword evidence="6" id="KW-1185">Reference proteome</keyword>
<evidence type="ECO:0000313" key="6">
    <source>
        <dbReference type="Proteomes" id="UP000092993"/>
    </source>
</evidence>
<dbReference type="EMBL" id="LUGG01000005">
    <property type="protein sequence ID" value="OBZ74695.1"/>
    <property type="molecule type" value="Genomic_DNA"/>
</dbReference>
<dbReference type="OrthoDB" id="5420143at2759"/>
<gene>
    <name evidence="5" type="ORF">A0H81_05549</name>
</gene>
<feature type="signal peptide" evidence="3">
    <location>
        <begin position="1"/>
        <end position="17"/>
    </location>
</feature>
<dbReference type="InterPro" id="IPR018466">
    <property type="entry name" value="Kre9/Knh1-like_N"/>
</dbReference>
<dbReference type="Pfam" id="PF10342">
    <property type="entry name" value="Kre9_KNH"/>
    <property type="match status" value="1"/>
</dbReference>
<feature type="chain" id="PRO_5008889053" description="Yeast cell wall synthesis Kre9/Knh1-like N-terminal domain-containing protein" evidence="3">
    <location>
        <begin position="18"/>
        <end position="185"/>
    </location>
</feature>
<organism evidence="5 6">
    <name type="scientific">Grifola frondosa</name>
    <name type="common">Maitake</name>
    <name type="synonym">Polyporus frondosus</name>
    <dbReference type="NCBI Taxonomy" id="5627"/>
    <lineage>
        <taxon>Eukaryota</taxon>
        <taxon>Fungi</taxon>
        <taxon>Dikarya</taxon>
        <taxon>Basidiomycota</taxon>
        <taxon>Agaricomycotina</taxon>
        <taxon>Agaricomycetes</taxon>
        <taxon>Polyporales</taxon>
        <taxon>Grifolaceae</taxon>
        <taxon>Grifola</taxon>
    </lineage>
</organism>
<evidence type="ECO:0000256" key="2">
    <source>
        <dbReference type="SAM" id="MobiDB-lite"/>
    </source>
</evidence>
<dbReference type="STRING" id="5627.A0A1C7MCR5"/>
<dbReference type="InterPro" id="IPR052479">
    <property type="entry name" value="GPI-anchor_Adhesion_Reg"/>
</dbReference>
<proteinExistence type="predicted"/>
<dbReference type="AlphaFoldDB" id="A0A1C7MCR5"/>
<dbReference type="OMA" id="WVQNTSN"/>
<evidence type="ECO:0000259" key="4">
    <source>
        <dbReference type="Pfam" id="PF10342"/>
    </source>
</evidence>
<dbReference type="Proteomes" id="UP000092993">
    <property type="component" value="Unassembled WGS sequence"/>
</dbReference>
<comment type="caution">
    <text evidence="5">The sequence shown here is derived from an EMBL/GenBank/DDBJ whole genome shotgun (WGS) entry which is preliminary data.</text>
</comment>
<dbReference type="PANTHER" id="PTHR35185">
    <property type="entry name" value="SERINE/THREONINE-RICH PROTEIN ADG2-RELATED"/>
    <property type="match status" value="1"/>
</dbReference>
<dbReference type="PANTHER" id="PTHR35185:SF1">
    <property type="entry name" value="UPF0619 GPI-ANCHORED MEMBRANE PROTEIN C1322.10"/>
    <property type="match status" value="1"/>
</dbReference>
<evidence type="ECO:0000256" key="1">
    <source>
        <dbReference type="ARBA" id="ARBA00022729"/>
    </source>
</evidence>
<protein>
    <recommendedName>
        <fullName evidence="4">Yeast cell wall synthesis Kre9/Knh1-like N-terminal domain-containing protein</fullName>
    </recommendedName>
</protein>